<dbReference type="Gene3D" id="2.10.109.10">
    <property type="entry name" value="Umud Fragment, subunit A"/>
    <property type="match status" value="1"/>
</dbReference>
<dbReference type="EMBL" id="JAOCQF010000002">
    <property type="protein sequence ID" value="MCT8330458.1"/>
    <property type="molecule type" value="Genomic_DNA"/>
</dbReference>
<evidence type="ECO:0000256" key="3">
    <source>
        <dbReference type="ARBA" id="ARBA00023163"/>
    </source>
</evidence>
<evidence type="ECO:0000313" key="6">
    <source>
        <dbReference type="Proteomes" id="UP001205601"/>
    </source>
</evidence>
<organism evidence="5 6">
    <name type="scientific">Albidovulum sediminis</name>
    <dbReference type="NCBI Taxonomy" id="3066345"/>
    <lineage>
        <taxon>Bacteria</taxon>
        <taxon>Pseudomonadati</taxon>
        <taxon>Pseudomonadota</taxon>
        <taxon>Alphaproteobacteria</taxon>
        <taxon>Rhodobacterales</taxon>
        <taxon>Paracoccaceae</taxon>
        <taxon>Albidovulum</taxon>
    </lineage>
</organism>
<dbReference type="Proteomes" id="UP001205601">
    <property type="component" value="Unassembled WGS sequence"/>
</dbReference>
<keyword evidence="6" id="KW-1185">Reference proteome</keyword>
<accession>A0ABT2NNF5</accession>
<dbReference type="SUPFAM" id="SSF51306">
    <property type="entry name" value="LexA/Signal peptidase"/>
    <property type="match status" value="1"/>
</dbReference>
<proteinExistence type="predicted"/>
<dbReference type="InterPro" id="IPR036286">
    <property type="entry name" value="LexA/Signal_pep-like_sf"/>
</dbReference>
<keyword evidence="3" id="KW-0804">Transcription</keyword>
<dbReference type="CDD" id="cd06529">
    <property type="entry name" value="S24_LexA-like"/>
    <property type="match status" value="1"/>
</dbReference>
<sequence>MEHAEETLKRLVAQRLKALDTNAFAVETAAGLPEDTIRAILRGLKKSGTTLNKAKAVCDALDIEFHLGPRRSPEPVGIVEIEGSGFARIPLHDAWLSAGPGVENGDVAIIDHLVFRQEWLRKIDVKPEAAAMARVSGDSMAPGIQSGDLVMIDTTRREVPVYKKNRLPTRLPIFAFMQDSEARVKRLERRPKEKILVLYSDNRDMPPELIAESDAHVLNILGQVVWSGHVWR</sequence>
<keyword evidence="2" id="KW-0238">DNA-binding</keyword>
<dbReference type="PANTHER" id="PTHR40661:SF3">
    <property type="entry name" value="FELS-1 PROPHAGE TRANSCRIPTIONAL REGULATOR"/>
    <property type="match status" value="1"/>
</dbReference>
<keyword evidence="1" id="KW-0805">Transcription regulation</keyword>
<evidence type="ECO:0000259" key="4">
    <source>
        <dbReference type="Pfam" id="PF00717"/>
    </source>
</evidence>
<feature type="domain" description="Peptidase S24/S26A/S26B/S26C" evidence="4">
    <location>
        <begin position="94"/>
        <end position="225"/>
    </location>
</feature>
<dbReference type="RefSeq" id="WP_261496322.1">
    <property type="nucleotide sequence ID" value="NZ_JAOCQF010000002.1"/>
</dbReference>
<evidence type="ECO:0000256" key="2">
    <source>
        <dbReference type="ARBA" id="ARBA00023125"/>
    </source>
</evidence>
<dbReference type="Pfam" id="PF00717">
    <property type="entry name" value="Peptidase_S24"/>
    <property type="match status" value="1"/>
</dbReference>
<name>A0ABT2NNF5_9RHOB</name>
<comment type="caution">
    <text evidence="5">The sequence shown here is derived from an EMBL/GenBank/DDBJ whole genome shotgun (WGS) entry which is preliminary data.</text>
</comment>
<evidence type="ECO:0000313" key="5">
    <source>
        <dbReference type="EMBL" id="MCT8330458.1"/>
    </source>
</evidence>
<gene>
    <name evidence="5" type="ORF">N5I32_13095</name>
</gene>
<protein>
    <recommendedName>
        <fullName evidence="4">Peptidase S24/S26A/S26B/S26C domain-containing protein</fullName>
    </recommendedName>
</protein>
<reference evidence="6" key="1">
    <citation type="submission" date="2023-07" db="EMBL/GenBank/DDBJ databases">
        <title>Defluviimonas sediminis sp. nov., isolated from mangrove sediment.</title>
        <authorList>
            <person name="Liu L."/>
            <person name="Li J."/>
            <person name="Huang Y."/>
            <person name="Pan J."/>
            <person name="Li M."/>
        </authorList>
    </citation>
    <scope>NUCLEOTIDE SEQUENCE [LARGE SCALE GENOMIC DNA]</scope>
    <source>
        <strain evidence="6">FT324</strain>
    </source>
</reference>
<evidence type="ECO:0000256" key="1">
    <source>
        <dbReference type="ARBA" id="ARBA00023015"/>
    </source>
</evidence>
<dbReference type="PANTHER" id="PTHR40661">
    <property type="match status" value="1"/>
</dbReference>
<dbReference type="InterPro" id="IPR015927">
    <property type="entry name" value="Peptidase_S24_S26A/B/C"/>
</dbReference>
<dbReference type="InterPro" id="IPR039418">
    <property type="entry name" value="LexA-like"/>
</dbReference>